<feature type="region of interest" description="Disordered" evidence="1">
    <location>
        <begin position="1"/>
        <end position="48"/>
    </location>
</feature>
<evidence type="ECO:0000313" key="4">
    <source>
        <dbReference type="WormBase" id="CBG25089"/>
    </source>
</evidence>
<reference evidence="2 3" key="1">
    <citation type="journal article" date="2003" name="PLoS Biol.">
        <title>The genome sequence of Caenorhabditis briggsae: a platform for comparative genomics.</title>
        <authorList>
            <person name="Stein L.D."/>
            <person name="Bao Z."/>
            <person name="Blasiar D."/>
            <person name="Blumenthal T."/>
            <person name="Brent M.R."/>
            <person name="Chen N."/>
            <person name="Chinwalla A."/>
            <person name="Clarke L."/>
            <person name="Clee C."/>
            <person name="Coghlan A."/>
            <person name="Coulson A."/>
            <person name="D'Eustachio P."/>
            <person name="Fitch D.H."/>
            <person name="Fulton L.A."/>
            <person name="Fulton R.E."/>
            <person name="Griffiths-Jones S."/>
            <person name="Harris T.W."/>
            <person name="Hillier L.W."/>
            <person name="Kamath R."/>
            <person name="Kuwabara P.E."/>
            <person name="Mardis E.R."/>
            <person name="Marra M.A."/>
            <person name="Miner T.L."/>
            <person name="Minx P."/>
            <person name="Mullikin J.C."/>
            <person name="Plumb R.W."/>
            <person name="Rogers J."/>
            <person name="Schein J.E."/>
            <person name="Sohrmann M."/>
            <person name="Spieth J."/>
            <person name="Stajich J.E."/>
            <person name="Wei C."/>
            <person name="Willey D."/>
            <person name="Wilson R.K."/>
            <person name="Durbin R."/>
            <person name="Waterston R.H."/>
        </authorList>
    </citation>
    <scope>NUCLEOTIDE SEQUENCE [LARGE SCALE GENOMIC DNA]</scope>
    <source>
        <strain evidence="2 3">AF16</strain>
    </source>
</reference>
<dbReference type="EMBL" id="HE601294">
    <property type="protein sequence ID" value="CAP21534.1"/>
    <property type="molecule type" value="Genomic_DNA"/>
</dbReference>
<evidence type="ECO:0000313" key="3">
    <source>
        <dbReference type="Proteomes" id="UP000008549"/>
    </source>
</evidence>
<proteinExistence type="predicted"/>
<dbReference type="WormBase" id="CBG25089">
    <property type="protein sequence ID" value="CBP37534"/>
    <property type="gene ID" value="WBGene00043037"/>
</dbReference>
<dbReference type="STRING" id="6238.B0K055"/>
<dbReference type="RefSeq" id="XP_045091445.1">
    <property type="nucleotide sequence ID" value="XM_045241016.1"/>
</dbReference>
<evidence type="ECO:0000256" key="1">
    <source>
        <dbReference type="SAM" id="MobiDB-lite"/>
    </source>
</evidence>
<dbReference type="CTD" id="8590711"/>
<dbReference type="Proteomes" id="UP000008549">
    <property type="component" value="Unassembled WGS sequence"/>
</dbReference>
<evidence type="ECO:0000313" key="2">
    <source>
        <dbReference type="EMBL" id="CAP21534.1"/>
    </source>
</evidence>
<reference evidence="2 3" key="2">
    <citation type="journal article" date="2011" name="PLoS Genet.">
        <title>Caenorhabditis briggsae recombinant inbred line genotypes reveal inter-strain incompatibility and the evolution of recombination.</title>
        <authorList>
            <person name="Ross J.A."/>
            <person name="Koboldt D.C."/>
            <person name="Staisch J.E."/>
            <person name="Chamberlin H.M."/>
            <person name="Gupta B.P."/>
            <person name="Miller R.D."/>
            <person name="Baird S.E."/>
            <person name="Haag E.S."/>
        </authorList>
    </citation>
    <scope>NUCLEOTIDE SEQUENCE [LARGE SCALE GENOMIC DNA]</scope>
    <source>
        <strain evidence="2 3">AF16</strain>
    </source>
</reference>
<dbReference type="AlphaFoldDB" id="B0K055"/>
<gene>
    <name evidence="2 4" type="ORF">CBG25089</name>
    <name evidence="2" type="ORF">CBG_25089</name>
</gene>
<protein>
    <submittedName>
        <fullName evidence="2">Protein CBG25089</fullName>
    </submittedName>
</protein>
<feature type="compositionally biased region" description="Polar residues" evidence="1">
    <location>
        <begin position="37"/>
        <end position="48"/>
    </location>
</feature>
<dbReference type="eggNOG" id="KOG1418">
    <property type="taxonomic scope" value="Eukaryota"/>
</dbReference>
<accession>B0K055</accession>
<organism evidence="2 3">
    <name type="scientific">Caenorhabditis briggsae</name>
    <dbReference type="NCBI Taxonomy" id="6238"/>
    <lineage>
        <taxon>Eukaryota</taxon>
        <taxon>Metazoa</taxon>
        <taxon>Ecdysozoa</taxon>
        <taxon>Nematoda</taxon>
        <taxon>Chromadorea</taxon>
        <taxon>Rhabditida</taxon>
        <taxon>Rhabditina</taxon>
        <taxon>Rhabditomorpha</taxon>
        <taxon>Rhabditoidea</taxon>
        <taxon>Rhabditidae</taxon>
        <taxon>Peloderinae</taxon>
        <taxon>Caenorhabditis</taxon>
    </lineage>
</organism>
<keyword evidence="3" id="KW-1185">Reference proteome</keyword>
<dbReference type="GeneID" id="8590711"/>
<feature type="compositionally biased region" description="Basic and acidic residues" evidence="1">
    <location>
        <begin position="20"/>
        <end position="31"/>
    </location>
</feature>
<name>B0K055_CAEBR</name>
<sequence length="48" mass="5296">MKSNGAAKKEEKVAVAGRSKSADSKWKERMNRGIGNMSKSLPSFNKVR</sequence>
<dbReference type="KEGG" id="cbr:CBG_25089"/>